<name>A0ABW3Y291_9FLAO</name>
<evidence type="ECO:0000256" key="5">
    <source>
        <dbReference type="ARBA" id="ARBA00022989"/>
    </source>
</evidence>
<evidence type="ECO:0000256" key="1">
    <source>
        <dbReference type="ARBA" id="ARBA00004370"/>
    </source>
</evidence>
<evidence type="ECO:0000256" key="4">
    <source>
        <dbReference type="ARBA" id="ARBA00022723"/>
    </source>
</evidence>
<dbReference type="InterPro" id="IPR011138">
    <property type="entry name" value="Cytochrome_b-558"/>
</dbReference>
<gene>
    <name evidence="9" type="ORF">ACFQ39_05385</name>
</gene>
<evidence type="ECO:0000313" key="9">
    <source>
        <dbReference type="EMBL" id="MFD1315040.1"/>
    </source>
</evidence>
<keyword evidence="3 8" id="KW-0812">Transmembrane</keyword>
<comment type="subcellular location">
    <subcellularLocation>
        <location evidence="1">Membrane</location>
    </subcellularLocation>
</comment>
<dbReference type="Proteomes" id="UP001597201">
    <property type="component" value="Unassembled WGS sequence"/>
</dbReference>
<dbReference type="InterPro" id="IPR039023">
    <property type="entry name" value="SdhC_prok"/>
</dbReference>
<dbReference type="InterPro" id="IPR034804">
    <property type="entry name" value="SQR/QFR_C/D"/>
</dbReference>
<dbReference type="CDD" id="cd03498">
    <property type="entry name" value="SQR_TypeB_2_TM"/>
    <property type="match status" value="1"/>
</dbReference>
<dbReference type="PANTHER" id="PTHR41910">
    <property type="entry name" value="SUCCINATE DEHYDROGENASE 2 MEMBRANE SUBUNIT SDHC"/>
    <property type="match status" value="1"/>
</dbReference>
<keyword evidence="7 8" id="KW-0472">Membrane</keyword>
<proteinExistence type="predicted"/>
<evidence type="ECO:0000256" key="8">
    <source>
        <dbReference type="SAM" id="Phobius"/>
    </source>
</evidence>
<sequence length="211" mass="23484">MSGFLSSSLGRKVVMSLSGLFLIIFLLVHLGVNLTLFAGQETFNAASHFMGHNPLIQVMQYVLAAGFIIHIIMGIKLELKNKASRPIKYAKNNPAANAGWASRNMIVTGVIILLFLILHIKDFFVEIKFGEVPDDYELVTQLFKNPIYVVLYVISFVMLGIHLSHGFQSSFTSVGARSPKYLKCVKNLGVAYSYFIALGFSVIAIYFYFAN</sequence>
<keyword evidence="4" id="KW-0479">Metal-binding</keyword>
<evidence type="ECO:0000313" key="10">
    <source>
        <dbReference type="Proteomes" id="UP001597201"/>
    </source>
</evidence>
<evidence type="ECO:0000256" key="7">
    <source>
        <dbReference type="ARBA" id="ARBA00023136"/>
    </source>
</evidence>
<comment type="caution">
    <text evidence="9">The sequence shown here is derived from an EMBL/GenBank/DDBJ whole genome shotgun (WGS) entry which is preliminary data.</text>
</comment>
<evidence type="ECO:0000256" key="6">
    <source>
        <dbReference type="ARBA" id="ARBA00023004"/>
    </source>
</evidence>
<protein>
    <submittedName>
        <fullName evidence="9">Succinate dehydrogenase cytochrome b subunit</fullName>
    </submittedName>
</protein>
<dbReference type="Gene3D" id="1.20.1300.10">
    <property type="entry name" value="Fumarate reductase/succinate dehydrogenase, transmembrane subunit"/>
    <property type="match status" value="1"/>
</dbReference>
<feature type="transmembrane region" description="Helical" evidence="8">
    <location>
        <begin position="100"/>
        <end position="120"/>
    </location>
</feature>
<dbReference type="Pfam" id="PF01127">
    <property type="entry name" value="Sdh_cyt"/>
    <property type="match status" value="1"/>
</dbReference>
<keyword evidence="2" id="KW-0349">Heme</keyword>
<organism evidence="9 10">
    <name type="scientific">Namhaeicola litoreus</name>
    <dbReference type="NCBI Taxonomy" id="1052145"/>
    <lineage>
        <taxon>Bacteria</taxon>
        <taxon>Pseudomonadati</taxon>
        <taxon>Bacteroidota</taxon>
        <taxon>Flavobacteriia</taxon>
        <taxon>Flavobacteriales</taxon>
        <taxon>Flavobacteriaceae</taxon>
        <taxon>Namhaeicola</taxon>
    </lineage>
</organism>
<dbReference type="SUPFAM" id="SSF81343">
    <property type="entry name" value="Fumarate reductase respiratory complex transmembrane subunits"/>
    <property type="match status" value="1"/>
</dbReference>
<feature type="transmembrane region" description="Helical" evidence="8">
    <location>
        <begin position="188"/>
        <end position="209"/>
    </location>
</feature>
<dbReference type="InterPro" id="IPR000701">
    <property type="entry name" value="SuccDH_FuR_B_TM-su"/>
</dbReference>
<dbReference type="EMBL" id="JBHTMY010000002">
    <property type="protein sequence ID" value="MFD1315040.1"/>
    <property type="molecule type" value="Genomic_DNA"/>
</dbReference>
<dbReference type="NCBIfam" id="TIGR02046">
    <property type="entry name" value="sdhC_b558_fam"/>
    <property type="match status" value="1"/>
</dbReference>
<keyword evidence="10" id="KW-1185">Reference proteome</keyword>
<feature type="transmembrane region" description="Helical" evidence="8">
    <location>
        <begin position="12"/>
        <end position="38"/>
    </location>
</feature>
<dbReference type="PANTHER" id="PTHR41910:SF1">
    <property type="entry name" value="SUCCINATE DEHYDROGENASE HYDROPHOBIC MEMBRANE ANCHOR SUBUNIT"/>
    <property type="match status" value="1"/>
</dbReference>
<evidence type="ECO:0000256" key="3">
    <source>
        <dbReference type="ARBA" id="ARBA00022692"/>
    </source>
</evidence>
<keyword evidence="5 8" id="KW-1133">Transmembrane helix</keyword>
<keyword evidence="6" id="KW-0408">Iron</keyword>
<reference evidence="10" key="1">
    <citation type="journal article" date="2019" name="Int. J. Syst. Evol. Microbiol.">
        <title>The Global Catalogue of Microorganisms (GCM) 10K type strain sequencing project: providing services to taxonomists for standard genome sequencing and annotation.</title>
        <authorList>
            <consortium name="The Broad Institute Genomics Platform"/>
            <consortium name="The Broad Institute Genome Sequencing Center for Infectious Disease"/>
            <person name="Wu L."/>
            <person name="Ma J."/>
        </authorList>
    </citation>
    <scope>NUCLEOTIDE SEQUENCE [LARGE SCALE GENOMIC DNA]</scope>
    <source>
        <strain evidence="10">CCUG 61485</strain>
    </source>
</reference>
<dbReference type="RefSeq" id="WP_377176964.1">
    <property type="nucleotide sequence ID" value="NZ_JBHTMY010000002.1"/>
</dbReference>
<feature type="transmembrane region" description="Helical" evidence="8">
    <location>
        <begin position="58"/>
        <end position="79"/>
    </location>
</feature>
<evidence type="ECO:0000256" key="2">
    <source>
        <dbReference type="ARBA" id="ARBA00022617"/>
    </source>
</evidence>
<accession>A0ABW3Y291</accession>
<feature type="transmembrane region" description="Helical" evidence="8">
    <location>
        <begin position="147"/>
        <end position="167"/>
    </location>
</feature>